<dbReference type="Proteomes" id="UP000011778">
    <property type="component" value="Unassembled WGS sequence"/>
</dbReference>
<gene>
    <name evidence="1" type="ORF">LEP1GSC150_4979</name>
</gene>
<name>M3HSA3_LEPIT</name>
<comment type="caution">
    <text evidence="1">The sequence shown here is derived from an EMBL/GenBank/DDBJ whole genome shotgun (WGS) entry which is preliminary data.</text>
</comment>
<evidence type="ECO:0000313" key="2">
    <source>
        <dbReference type="Proteomes" id="UP000011778"/>
    </source>
</evidence>
<organism evidence="1 2">
    <name type="scientific">Leptospira interrogans serovar Copenhageni str. LT2050</name>
    <dbReference type="NCBI Taxonomy" id="1001598"/>
    <lineage>
        <taxon>Bacteria</taxon>
        <taxon>Pseudomonadati</taxon>
        <taxon>Spirochaetota</taxon>
        <taxon>Spirochaetia</taxon>
        <taxon>Leptospirales</taxon>
        <taxon>Leptospiraceae</taxon>
        <taxon>Leptospira</taxon>
    </lineage>
</organism>
<protein>
    <submittedName>
        <fullName evidence="1">Uncharacterized protein</fullName>
    </submittedName>
</protein>
<proteinExistence type="predicted"/>
<evidence type="ECO:0000313" key="1">
    <source>
        <dbReference type="EMBL" id="EMG20826.1"/>
    </source>
</evidence>
<sequence length="73" mass="8651">MHKFLFGILFLISFSLYSDKRAWIRKIPLSRGELVLEIQNHSQDKNWNEFAYHKTSDLFKALESYSGISFHEA</sequence>
<accession>M3HSA3</accession>
<feature type="non-terminal residue" evidence="1">
    <location>
        <position position="73"/>
    </location>
</feature>
<reference evidence="1 2" key="1">
    <citation type="submission" date="2013-02" db="EMBL/GenBank/DDBJ databases">
        <authorList>
            <person name="Harkins D.M."/>
            <person name="Durkin A.S."/>
            <person name="Brinkac L.M."/>
            <person name="Haft D.H."/>
            <person name="Selengut J.D."/>
            <person name="Sanka R."/>
            <person name="DePew J."/>
            <person name="Purushe J."/>
            <person name="Tulsiani S.M."/>
            <person name="Graham G.C."/>
            <person name="Burns M.-A."/>
            <person name="Dohnt M.F."/>
            <person name="Smythe L.D."/>
            <person name="McKay D.B."/>
            <person name="Craig S.B."/>
            <person name="Vinetz J.M."/>
            <person name="Sutton G.G."/>
            <person name="Nierman W.C."/>
            <person name="Fouts D.E."/>
        </authorList>
    </citation>
    <scope>NUCLEOTIDE SEQUENCE [LARGE SCALE GENOMIC DNA]</scope>
    <source>
        <strain evidence="1 2">LT2050</strain>
    </source>
</reference>
<dbReference type="AlphaFoldDB" id="M3HSA3"/>
<dbReference type="EMBL" id="AFMD02000375">
    <property type="protein sequence ID" value="EMG20826.1"/>
    <property type="molecule type" value="Genomic_DNA"/>
</dbReference>